<comment type="function">
    <text evidence="17">Catalyzes the dephosphorylation of undecaprenyl diphosphate (UPP). Confers resistance to bacitracin.</text>
</comment>
<evidence type="ECO:0000313" key="19">
    <source>
        <dbReference type="Proteomes" id="UP000237797"/>
    </source>
</evidence>
<dbReference type="GO" id="GO:0046677">
    <property type="term" value="P:response to antibiotic"/>
    <property type="evidence" value="ECO:0007669"/>
    <property type="project" value="UniProtKB-UniRule"/>
</dbReference>
<feature type="transmembrane region" description="Helical" evidence="17">
    <location>
        <begin position="192"/>
        <end position="210"/>
    </location>
</feature>
<evidence type="ECO:0000256" key="15">
    <source>
        <dbReference type="ARBA" id="ARBA00032932"/>
    </source>
</evidence>
<dbReference type="Proteomes" id="UP000237797">
    <property type="component" value="Unassembled WGS sequence"/>
</dbReference>
<keyword evidence="11 17" id="KW-0472">Membrane</keyword>
<dbReference type="EC" id="3.6.1.27" evidence="3 17"/>
<dbReference type="RefSeq" id="WP_245891382.1">
    <property type="nucleotide sequence ID" value="NZ_PVNE01000006.1"/>
</dbReference>
<evidence type="ECO:0000256" key="10">
    <source>
        <dbReference type="ARBA" id="ARBA00022989"/>
    </source>
</evidence>
<keyword evidence="13 17" id="KW-0961">Cell wall biogenesis/degradation</keyword>
<keyword evidence="5 17" id="KW-1003">Cell membrane</keyword>
<keyword evidence="10 17" id="KW-1133">Transmembrane helix</keyword>
<comment type="subcellular location">
    <subcellularLocation>
        <location evidence="1 17">Cell membrane</location>
        <topology evidence="1 17">Multi-pass membrane protein</topology>
    </subcellularLocation>
</comment>
<evidence type="ECO:0000256" key="1">
    <source>
        <dbReference type="ARBA" id="ARBA00004651"/>
    </source>
</evidence>
<evidence type="ECO:0000256" key="12">
    <source>
        <dbReference type="ARBA" id="ARBA00023251"/>
    </source>
</evidence>
<comment type="miscellaneous">
    <text evidence="17">Bacitracin is thought to be involved in the inhibition of peptidoglycan synthesis by sequestering undecaprenyl diphosphate, thereby reducing the pool of lipid carrier available.</text>
</comment>
<dbReference type="PANTHER" id="PTHR30622:SF2">
    <property type="entry name" value="UNDECAPRENYL-DIPHOSPHATASE"/>
    <property type="match status" value="1"/>
</dbReference>
<evidence type="ECO:0000256" key="2">
    <source>
        <dbReference type="ARBA" id="ARBA00010621"/>
    </source>
</evidence>
<keyword evidence="6 17" id="KW-0812">Transmembrane</keyword>
<feature type="transmembrane region" description="Helical" evidence="17">
    <location>
        <begin position="255"/>
        <end position="272"/>
    </location>
</feature>
<comment type="similarity">
    <text evidence="2 17">Belongs to the UppP family.</text>
</comment>
<evidence type="ECO:0000256" key="13">
    <source>
        <dbReference type="ARBA" id="ARBA00023316"/>
    </source>
</evidence>
<evidence type="ECO:0000256" key="8">
    <source>
        <dbReference type="ARBA" id="ARBA00022960"/>
    </source>
</evidence>
<keyword evidence="8 17" id="KW-0133">Cell shape</keyword>
<sequence>MEFWMEILKFLYLGLLQGFTEPIPVSSSGHLILAQHFLGVAVEGHKQLAFAVLVNFASLLAVLVIYRQDLHRLATRTLRYLKERDPADEGEARFVLYIVLGTIPAAVLGLLFNDLIESWLTGVTVVGITLIITGFALWVIRNLKGRKMDGDLRLGDALIVGFAQALALIPGISRSGATIVAGMLRGMNQETALRYSFMLYIPVSLGGIVLEGDDILHAVTDANTLLLYTIAFIATFVASYFALKWFMNVMRHGNLKVFYIYCFIVGFLVVLFG</sequence>
<evidence type="ECO:0000256" key="16">
    <source>
        <dbReference type="ARBA" id="ARBA00047594"/>
    </source>
</evidence>
<dbReference type="GO" id="GO:0009252">
    <property type="term" value="P:peptidoglycan biosynthetic process"/>
    <property type="evidence" value="ECO:0007669"/>
    <property type="project" value="UniProtKB-KW"/>
</dbReference>
<dbReference type="GO" id="GO:0005886">
    <property type="term" value="C:plasma membrane"/>
    <property type="evidence" value="ECO:0007669"/>
    <property type="project" value="UniProtKB-SubCell"/>
</dbReference>
<keyword evidence="12 17" id="KW-0046">Antibiotic resistance</keyword>
<dbReference type="GO" id="GO:0050380">
    <property type="term" value="F:undecaprenyl-diphosphatase activity"/>
    <property type="evidence" value="ECO:0007669"/>
    <property type="project" value="UniProtKB-UniRule"/>
</dbReference>
<dbReference type="InterPro" id="IPR003824">
    <property type="entry name" value="UppP"/>
</dbReference>
<protein>
    <recommendedName>
        <fullName evidence="4 17">Undecaprenyl-diphosphatase</fullName>
        <ecNumber evidence="3 17">3.6.1.27</ecNumber>
    </recommendedName>
    <alternativeName>
        <fullName evidence="15 17">Bacitracin resistance protein</fullName>
    </alternativeName>
    <alternativeName>
        <fullName evidence="14 17">Undecaprenyl pyrophosphate phosphatase</fullName>
    </alternativeName>
</protein>
<feature type="transmembrane region" description="Helical" evidence="17">
    <location>
        <begin position="48"/>
        <end position="66"/>
    </location>
</feature>
<evidence type="ECO:0000256" key="6">
    <source>
        <dbReference type="ARBA" id="ARBA00022692"/>
    </source>
</evidence>
<organism evidence="18 19">
    <name type="scientific">Planifilum fimeticola</name>
    <dbReference type="NCBI Taxonomy" id="201975"/>
    <lineage>
        <taxon>Bacteria</taxon>
        <taxon>Bacillati</taxon>
        <taxon>Bacillota</taxon>
        <taxon>Bacilli</taxon>
        <taxon>Bacillales</taxon>
        <taxon>Thermoactinomycetaceae</taxon>
        <taxon>Planifilum</taxon>
    </lineage>
</organism>
<gene>
    <name evidence="17" type="primary">uppP</name>
    <name evidence="18" type="ORF">CLV97_10640</name>
</gene>
<comment type="caution">
    <text evidence="18">The sequence shown here is derived from an EMBL/GenBank/DDBJ whole genome shotgun (WGS) entry which is preliminary data.</text>
</comment>
<evidence type="ECO:0000313" key="18">
    <source>
        <dbReference type="EMBL" id="PRX41431.1"/>
    </source>
</evidence>
<feature type="transmembrane region" description="Helical" evidence="17">
    <location>
        <begin position="94"/>
        <end position="112"/>
    </location>
</feature>
<keyword evidence="9 17" id="KW-0573">Peptidoglycan synthesis</keyword>
<evidence type="ECO:0000256" key="3">
    <source>
        <dbReference type="ARBA" id="ARBA00012374"/>
    </source>
</evidence>
<feature type="transmembrane region" description="Helical" evidence="17">
    <location>
        <begin position="118"/>
        <end position="140"/>
    </location>
</feature>
<dbReference type="PANTHER" id="PTHR30622">
    <property type="entry name" value="UNDECAPRENYL-DIPHOSPHATASE"/>
    <property type="match status" value="1"/>
</dbReference>
<evidence type="ECO:0000256" key="11">
    <source>
        <dbReference type="ARBA" id="ARBA00023136"/>
    </source>
</evidence>
<evidence type="ECO:0000256" key="4">
    <source>
        <dbReference type="ARBA" id="ARBA00021581"/>
    </source>
</evidence>
<evidence type="ECO:0000256" key="9">
    <source>
        <dbReference type="ARBA" id="ARBA00022984"/>
    </source>
</evidence>
<dbReference type="Pfam" id="PF02673">
    <property type="entry name" value="BacA"/>
    <property type="match status" value="1"/>
</dbReference>
<dbReference type="HAMAP" id="MF_01006">
    <property type="entry name" value="Undec_diphosphatase"/>
    <property type="match status" value="1"/>
</dbReference>
<dbReference type="EMBL" id="PVNE01000006">
    <property type="protein sequence ID" value="PRX41431.1"/>
    <property type="molecule type" value="Genomic_DNA"/>
</dbReference>
<keyword evidence="7 17" id="KW-0378">Hydrolase</keyword>
<comment type="catalytic activity">
    <reaction evidence="16 17">
        <text>di-trans,octa-cis-undecaprenyl diphosphate + H2O = di-trans,octa-cis-undecaprenyl phosphate + phosphate + H(+)</text>
        <dbReference type="Rhea" id="RHEA:28094"/>
        <dbReference type="ChEBI" id="CHEBI:15377"/>
        <dbReference type="ChEBI" id="CHEBI:15378"/>
        <dbReference type="ChEBI" id="CHEBI:43474"/>
        <dbReference type="ChEBI" id="CHEBI:58405"/>
        <dbReference type="ChEBI" id="CHEBI:60392"/>
        <dbReference type="EC" id="3.6.1.27"/>
    </reaction>
</comment>
<name>A0A2T0LGK4_9BACL</name>
<dbReference type="GO" id="GO:0071555">
    <property type="term" value="P:cell wall organization"/>
    <property type="evidence" value="ECO:0007669"/>
    <property type="project" value="UniProtKB-KW"/>
</dbReference>
<reference evidence="18 19" key="1">
    <citation type="submission" date="2018-03" db="EMBL/GenBank/DDBJ databases">
        <title>Genomic Encyclopedia of Archaeal and Bacterial Type Strains, Phase II (KMG-II): from individual species to whole genera.</title>
        <authorList>
            <person name="Goeker M."/>
        </authorList>
    </citation>
    <scope>NUCLEOTIDE SEQUENCE [LARGE SCALE GENOMIC DNA]</scope>
    <source>
        <strain evidence="18 19">DSM 44946</strain>
    </source>
</reference>
<evidence type="ECO:0000256" key="5">
    <source>
        <dbReference type="ARBA" id="ARBA00022475"/>
    </source>
</evidence>
<evidence type="ECO:0000256" key="7">
    <source>
        <dbReference type="ARBA" id="ARBA00022801"/>
    </source>
</evidence>
<accession>A0A2T0LGK4</accession>
<keyword evidence="19" id="KW-1185">Reference proteome</keyword>
<dbReference type="AlphaFoldDB" id="A0A2T0LGK4"/>
<feature type="transmembrane region" description="Helical" evidence="17">
    <location>
        <begin position="222"/>
        <end position="243"/>
    </location>
</feature>
<dbReference type="GO" id="GO:0008360">
    <property type="term" value="P:regulation of cell shape"/>
    <property type="evidence" value="ECO:0007669"/>
    <property type="project" value="UniProtKB-KW"/>
</dbReference>
<evidence type="ECO:0000256" key="14">
    <source>
        <dbReference type="ARBA" id="ARBA00032707"/>
    </source>
</evidence>
<proteinExistence type="inferred from homology"/>
<evidence type="ECO:0000256" key="17">
    <source>
        <dbReference type="HAMAP-Rule" id="MF_01006"/>
    </source>
</evidence>